<dbReference type="GO" id="GO:0003713">
    <property type="term" value="F:transcription coactivator activity"/>
    <property type="evidence" value="ECO:0000318"/>
    <property type="project" value="GO_Central"/>
</dbReference>
<evidence type="ECO:0000313" key="7">
    <source>
        <dbReference type="EMBL" id="EAY20390.1"/>
    </source>
</evidence>
<dbReference type="CDD" id="cd08050">
    <property type="entry name" value="TAF6C"/>
    <property type="match status" value="1"/>
</dbReference>
<evidence type="ECO:0000256" key="1">
    <source>
        <dbReference type="ARBA" id="ARBA00004123"/>
    </source>
</evidence>
<dbReference type="RefSeq" id="XP_001581376.1">
    <property type="nucleotide sequence ID" value="XM_001581326.1"/>
</dbReference>
<dbReference type="AlphaFoldDB" id="A2DGK3"/>
<dbReference type="Gene3D" id="1.25.40.770">
    <property type="entry name" value="TAF6, C-terminal HEAT repeat domain"/>
    <property type="match status" value="1"/>
</dbReference>
<dbReference type="Proteomes" id="UP000001542">
    <property type="component" value="Unassembled WGS sequence"/>
</dbReference>
<dbReference type="KEGG" id="tva:5465915"/>
<accession>A2DGK3</accession>
<dbReference type="SUPFAM" id="SSF48431">
    <property type="entry name" value="Lipovitellin-phosvitin complex, superhelical domain"/>
    <property type="match status" value="1"/>
</dbReference>
<protein>
    <recommendedName>
        <fullName evidence="6">TAF6 C-terminal HEAT repeat domain-containing protein</fullName>
    </recommendedName>
</protein>
<evidence type="ECO:0000259" key="6">
    <source>
        <dbReference type="Pfam" id="PF07571"/>
    </source>
</evidence>
<name>A2DGK3_TRIV3</name>
<dbReference type="GO" id="GO:0005669">
    <property type="term" value="C:transcription factor TFIID complex"/>
    <property type="evidence" value="ECO:0000318"/>
    <property type="project" value="GO_Central"/>
</dbReference>
<reference evidence="7" key="1">
    <citation type="submission" date="2006-10" db="EMBL/GenBank/DDBJ databases">
        <authorList>
            <person name="Amadeo P."/>
            <person name="Zhao Q."/>
            <person name="Wortman J."/>
            <person name="Fraser-Liggett C."/>
            <person name="Carlton J."/>
        </authorList>
    </citation>
    <scope>NUCLEOTIDE SEQUENCE</scope>
    <source>
        <strain evidence="7">G3</strain>
    </source>
</reference>
<evidence type="ECO:0000256" key="4">
    <source>
        <dbReference type="ARBA" id="ARBA00023163"/>
    </source>
</evidence>
<evidence type="ECO:0000256" key="3">
    <source>
        <dbReference type="ARBA" id="ARBA00023015"/>
    </source>
</evidence>
<dbReference type="InterPro" id="IPR046344">
    <property type="entry name" value="TAF6_C_sf"/>
</dbReference>
<organism evidence="7 8">
    <name type="scientific">Trichomonas vaginalis (strain ATCC PRA-98 / G3)</name>
    <dbReference type="NCBI Taxonomy" id="412133"/>
    <lineage>
        <taxon>Eukaryota</taxon>
        <taxon>Metamonada</taxon>
        <taxon>Parabasalia</taxon>
        <taxon>Trichomonadida</taxon>
        <taxon>Trichomonadidae</taxon>
        <taxon>Trichomonas</taxon>
    </lineage>
</organism>
<sequence length="434" mass="49236">MKHSPPIILITTRNIFERYSIDFSSDECVDEILAKFSLSAQAVLNLAKSFQIQSNHKKLSVEDVSEAFNARGFNPFLGYRNRKAIKYETVGQVGDTVISIPVDKQLDLSEIVNTPLKETPTEKFFSFHWLAVIRGQQPLIPENLNDTTVPGSTHNNIYAPPPQMKLSDQSVQITSTRNEVSQELYTHYYHLIAPNVNPRKKIPLLKELQSDAAIIPLLPYFFHYLSSHYSSNNSNITAAFDDRINLARALILNDNLKLDMYLIQIINLSITSLLMSFNDPVVESFSLRENSAELLSLVINKYSQIYPTLRTRITDHLVKTFIDRKNGNFQVKLGAAIGLSVIGSHVVRKVIIPQFPRIMNSLDEQKLPAETKIQFFKFKSILLKICGDSFHYDTEEAIKQTGSPNLPAETAQMYNNLIPFFGSDFFSYSSAKDF</sequence>
<dbReference type="InParanoid" id="A2DGK3"/>
<evidence type="ECO:0000256" key="5">
    <source>
        <dbReference type="ARBA" id="ARBA00023242"/>
    </source>
</evidence>
<keyword evidence="8" id="KW-1185">Reference proteome</keyword>
<keyword evidence="5" id="KW-0539">Nucleus</keyword>
<comment type="subcellular location">
    <subcellularLocation>
        <location evidence="1">Nucleus</location>
    </subcellularLocation>
</comment>
<dbReference type="FunCoup" id="A2DGK3">
    <property type="interactions" value="481"/>
</dbReference>
<dbReference type="SMR" id="A2DGK3"/>
<feature type="domain" description="TAF6 C-terminal HEAT repeat" evidence="6">
    <location>
        <begin position="180"/>
        <end position="355"/>
    </location>
</feature>
<dbReference type="OrthoDB" id="361039at2759"/>
<dbReference type="GO" id="GO:0046695">
    <property type="term" value="C:SLIK (SAGA-like) complex"/>
    <property type="evidence" value="ECO:0007669"/>
    <property type="project" value="InterPro"/>
</dbReference>
<dbReference type="PANTHER" id="PTHR10221">
    <property type="entry name" value="TRANSCRIPTION INITIATION FACTOR TFIID SUBUNIT 6"/>
    <property type="match status" value="1"/>
</dbReference>
<dbReference type="VEuPathDB" id="TrichDB:TVAG_110020"/>
<dbReference type="OMA" id="YFVQFIA"/>
<dbReference type="VEuPathDB" id="TrichDB:TVAGG3_0998160"/>
<keyword evidence="4" id="KW-0804">Transcription</keyword>
<gene>
    <name evidence="7" type="ORF">TVAG_110020</name>
</gene>
<proteinExistence type="inferred from homology"/>
<dbReference type="GO" id="GO:0016251">
    <property type="term" value="F:RNA polymerase II general transcription initiation factor activity"/>
    <property type="evidence" value="ECO:0007669"/>
    <property type="project" value="InterPro"/>
</dbReference>
<dbReference type="InterPro" id="IPR037796">
    <property type="entry name" value="TAF6"/>
</dbReference>
<dbReference type="PANTHER" id="PTHR10221:SF9">
    <property type="entry name" value="TRANSCRIPTION INITIATION FACTOR TFIID SUBUNIT 6"/>
    <property type="match status" value="1"/>
</dbReference>
<dbReference type="FunFam" id="1.25.40.770:FF:000008">
    <property type="entry name" value="Uncharacterized protein"/>
    <property type="match status" value="1"/>
</dbReference>
<dbReference type="GO" id="GO:0051123">
    <property type="term" value="P:RNA polymerase II preinitiation complex assembly"/>
    <property type="evidence" value="ECO:0000318"/>
    <property type="project" value="GO_Central"/>
</dbReference>
<dbReference type="STRING" id="5722.A2DGK3"/>
<evidence type="ECO:0000313" key="8">
    <source>
        <dbReference type="Proteomes" id="UP000001542"/>
    </source>
</evidence>
<dbReference type="Pfam" id="PF07571">
    <property type="entry name" value="TAF6_C"/>
    <property type="match status" value="1"/>
</dbReference>
<dbReference type="GO" id="GO:0000124">
    <property type="term" value="C:SAGA complex"/>
    <property type="evidence" value="ECO:0007669"/>
    <property type="project" value="InterPro"/>
</dbReference>
<reference evidence="7" key="2">
    <citation type="journal article" date="2007" name="Science">
        <title>Draft genome sequence of the sexually transmitted pathogen Trichomonas vaginalis.</title>
        <authorList>
            <person name="Carlton J.M."/>
            <person name="Hirt R.P."/>
            <person name="Silva J.C."/>
            <person name="Delcher A.L."/>
            <person name="Schatz M."/>
            <person name="Zhao Q."/>
            <person name="Wortman J.R."/>
            <person name="Bidwell S.L."/>
            <person name="Alsmark U.C.M."/>
            <person name="Besteiro S."/>
            <person name="Sicheritz-Ponten T."/>
            <person name="Noel C.J."/>
            <person name="Dacks J.B."/>
            <person name="Foster P.G."/>
            <person name="Simillion C."/>
            <person name="Van de Peer Y."/>
            <person name="Miranda-Saavedra D."/>
            <person name="Barton G.J."/>
            <person name="Westrop G.D."/>
            <person name="Mueller S."/>
            <person name="Dessi D."/>
            <person name="Fiori P.L."/>
            <person name="Ren Q."/>
            <person name="Paulsen I."/>
            <person name="Zhang H."/>
            <person name="Bastida-Corcuera F.D."/>
            <person name="Simoes-Barbosa A."/>
            <person name="Brown M.T."/>
            <person name="Hayes R.D."/>
            <person name="Mukherjee M."/>
            <person name="Okumura C.Y."/>
            <person name="Schneider R."/>
            <person name="Smith A.J."/>
            <person name="Vanacova S."/>
            <person name="Villalvazo M."/>
            <person name="Haas B.J."/>
            <person name="Pertea M."/>
            <person name="Feldblyum T.V."/>
            <person name="Utterback T.R."/>
            <person name="Shu C.L."/>
            <person name="Osoegawa K."/>
            <person name="de Jong P.J."/>
            <person name="Hrdy I."/>
            <person name="Horvathova L."/>
            <person name="Zubacova Z."/>
            <person name="Dolezal P."/>
            <person name="Malik S.B."/>
            <person name="Logsdon J.M. Jr."/>
            <person name="Henze K."/>
            <person name="Gupta A."/>
            <person name="Wang C.C."/>
            <person name="Dunne R.L."/>
            <person name="Upcroft J.A."/>
            <person name="Upcroft P."/>
            <person name="White O."/>
            <person name="Salzberg S.L."/>
            <person name="Tang P."/>
            <person name="Chiu C.-H."/>
            <person name="Lee Y.-S."/>
            <person name="Embley T.M."/>
            <person name="Coombs G.H."/>
            <person name="Mottram J.C."/>
            <person name="Tachezy J."/>
            <person name="Fraser-Liggett C.M."/>
            <person name="Johnson P.J."/>
        </authorList>
    </citation>
    <scope>NUCLEOTIDE SEQUENCE [LARGE SCALE GENOMIC DNA]</scope>
    <source>
        <strain evidence="7">G3</strain>
    </source>
</reference>
<dbReference type="InterPro" id="IPR011030">
    <property type="entry name" value="Lipovitellin_superhlx_dom"/>
</dbReference>
<comment type="similarity">
    <text evidence="2">Belongs to the TAF6 family.</text>
</comment>
<dbReference type="eggNOG" id="KOG2549">
    <property type="taxonomic scope" value="Eukaryota"/>
</dbReference>
<evidence type="ECO:0000256" key="2">
    <source>
        <dbReference type="ARBA" id="ARBA00007688"/>
    </source>
</evidence>
<dbReference type="EMBL" id="DS113198">
    <property type="protein sequence ID" value="EAY20390.1"/>
    <property type="molecule type" value="Genomic_DNA"/>
</dbReference>
<keyword evidence="3" id="KW-0805">Transcription regulation</keyword>
<dbReference type="InterPro" id="IPR011442">
    <property type="entry name" value="TAF6_C"/>
</dbReference>